<evidence type="ECO:0000259" key="1">
    <source>
        <dbReference type="Pfam" id="PF14541"/>
    </source>
</evidence>
<feature type="domain" description="Xylanase inhibitor C-terminal" evidence="1">
    <location>
        <begin position="106"/>
        <end position="162"/>
    </location>
</feature>
<keyword evidence="3" id="KW-1185">Reference proteome</keyword>
<dbReference type="InterPro" id="IPR021109">
    <property type="entry name" value="Peptidase_aspartic_dom_sf"/>
</dbReference>
<sequence>MVAPPLRTEGGQPTSFWSLSDLLTSICFASFVRHRFFFMASLAKPKGYWDVFICLSSTNDVVPTHKTCQGSIFGPRISKSLIYTPFIDNKNNYYMINIKSIKNQSAYELVFVVPVIDLMLRSEMVKWRIFMVRVNEEVCLGFMDGGLDSVDSIVIDGFQLEGN</sequence>
<accession>A0AAD9WKC9</accession>
<gene>
    <name evidence="2" type="ORF">Ddye_029186</name>
</gene>
<dbReference type="Gene3D" id="2.40.70.10">
    <property type="entry name" value="Acid Proteases"/>
    <property type="match status" value="1"/>
</dbReference>
<name>A0AAD9WKC9_9ROSI</name>
<dbReference type="Pfam" id="PF14541">
    <property type="entry name" value="TAXi_C"/>
    <property type="match status" value="1"/>
</dbReference>
<dbReference type="EMBL" id="JANJYI010000009">
    <property type="protein sequence ID" value="KAK2634394.1"/>
    <property type="molecule type" value="Genomic_DNA"/>
</dbReference>
<comment type="caution">
    <text evidence="2">The sequence shown here is derived from an EMBL/GenBank/DDBJ whole genome shotgun (WGS) entry which is preliminary data.</text>
</comment>
<reference evidence="2" key="1">
    <citation type="journal article" date="2023" name="Plant J.">
        <title>Genome sequences and population genomics provide insights into the demographic history, inbreeding, and mutation load of two 'living fossil' tree species of Dipteronia.</title>
        <authorList>
            <person name="Feng Y."/>
            <person name="Comes H.P."/>
            <person name="Chen J."/>
            <person name="Zhu S."/>
            <person name="Lu R."/>
            <person name="Zhang X."/>
            <person name="Li P."/>
            <person name="Qiu J."/>
            <person name="Olsen K.M."/>
            <person name="Qiu Y."/>
        </authorList>
    </citation>
    <scope>NUCLEOTIDE SEQUENCE</scope>
    <source>
        <strain evidence="2">KIB01</strain>
    </source>
</reference>
<dbReference type="AlphaFoldDB" id="A0AAD9WKC9"/>
<evidence type="ECO:0000313" key="2">
    <source>
        <dbReference type="EMBL" id="KAK2634394.1"/>
    </source>
</evidence>
<protein>
    <recommendedName>
        <fullName evidence="1">Xylanase inhibitor C-terminal domain-containing protein</fullName>
    </recommendedName>
</protein>
<dbReference type="InterPro" id="IPR032799">
    <property type="entry name" value="TAXi_C"/>
</dbReference>
<evidence type="ECO:0000313" key="3">
    <source>
        <dbReference type="Proteomes" id="UP001280121"/>
    </source>
</evidence>
<dbReference type="Proteomes" id="UP001280121">
    <property type="component" value="Unassembled WGS sequence"/>
</dbReference>
<proteinExistence type="predicted"/>
<organism evidence="2 3">
    <name type="scientific">Dipteronia dyeriana</name>
    <dbReference type="NCBI Taxonomy" id="168575"/>
    <lineage>
        <taxon>Eukaryota</taxon>
        <taxon>Viridiplantae</taxon>
        <taxon>Streptophyta</taxon>
        <taxon>Embryophyta</taxon>
        <taxon>Tracheophyta</taxon>
        <taxon>Spermatophyta</taxon>
        <taxon>Magnoliopsida</taxon>
        <taxon>eudicotyledons</taxon>
        <taxon>Gunneridae</taxon>
        <taxon>Pentapetalae</taxon>
        <taxon>rosids</taxon>
        <taxon>malvids</taxon>
        <taxon>Sapindales</taxon>
        <taxon>Sapindaceae</taxon>
        <taxon>Hippocastanoideae</taxon>
        <taxon>Acereae</taxon>
        <taxon>Dipteronia</taxon>
    </lineage>
</organism>